<dbReference type="InterPro" id="IPR007809">
    <property type="entry name" value="FlgN-like"/>
</dbReference>
<reference evidence="5 6" key="1">
    <citation type="submission" date="2020-08" db="EMBL/GenBank/DDBJ databases">
        <title>Genomic Encyclopedia of Type Strains, Phase III (KMG-III): the genomes of soil and plant-associated and newly described type strains.</title>
        <authorList>
            <person name="Whitman W."/>
        </authorList>
    </citation>
    <scope>NUCLEOTIDE SEQUENCE [LARGE SCALE GENOMIC DNA]</scope>
    <source>
        <strain evidence="5 6">CECT 8571</strain>
    </source>
</reference>
<feature type="coiled-coil region" evidence="4">
    <location>
        <begin position="32"/>
        <end position="59"/>
    </location>
</feature>
<comment type="function">
    <text evidence="1">Required for the efficient initiation of filament assembly.</text>
</comment>
<sequence length="158" mass="18042">MATPLPFQIAKIIDQECRAASNLLQLLKRESVALSQRNIDELANIIEQKSQELVTLDQAGKQRHALLTQQKLPADDKHWRLLLSRCRDEKLLQLWQSLEQNIKRCKMENETNGKLLARSQRVLDRLTAVLKGQSADTSLYNQKGNHNAGKRTLTYAQA</sequence>
<gene>
    <name evidence="5" type="ORF">FHS30_001639</name>
</gene>
<dbReference type="Proteomes" id="UP000559987">
    <property type="component" value="Unassembled WGS sequence"/>
</dbReference>
<name>A0A839USV5_9GAMM</name>
<keyword evidence="6" id="KW-1185">Reference proteome</keyword>
<evidence type="ECO:0000313" key="6">
    <source>
        <dbReference type="Proteomes" id="UP000559987"/>
    </source>
</evidence>
<dbReference type="Pfam" id="PF05130">
    <property type="entry name" value="FlgN"/>
    <property type="match status" value="1"/>
</dbReference>
<dbReference type="GO" id="GO:0044780">
    <property type="term" value="P:bacterial-type flagellum assembly"/>
    <property type="evidence" value="ECO:0007669"/>
    <property type="project" value="InterPro"/>
</dbReference>
<proteinExistence type="inferred from homology"/>
<dbReference type="RefSeq" id="WP_183909934.1">
    <property type="nucleotide sequence ID" value="NZ_JACHXZ010000002.1"/>
</dbReference>
<evidence type="ECO:0000256" key="4">
    <source>
        <dbReference type="SAM" id="Coils"/>
    </source>
</evidence>
<organism evidence="5 6">
    <name type="scientific">Simiduia aestuariiviva</name>
    <dbReference type="NCBI Taxonomy" id="1510459"/>
    <lineage>
        <taxon>Bacteria</taxon>
        <taxon>Pseudomonadati</taxon>
        <taxon>Pseudomonadota</taxon>
        <taxon>Gammaproteobacteria</taxon>
        <taxon>Cellvibrionales</taxon>
        <taxon>Cellvibrionaceae</taxon>
        <taxon>Simiduia</taxon>
    </lineage>
</organism>
<protein>
    <submittedName>
        <fullName evidence="5">Flagella synthesis protein FlgN</fullName>
    </submittedName>
</protein>
<dbReference type="SUPFAM" id="SSF140566">
    <property type="entry name" value="FlgN-like"/>
    <property type="match status" value="1"/>
</dbReference>
<keyword evidence="5" id="KW-0282">Flagellum</keyword>
<evidence type="ECO:0000256" key="3">
    <source>
        <dbReference type="ARBA" id="ARBA00022795"/>
    </source>
</evidence>
<evidence type="ECO:0000313" key="5">
    <source>
        <dbReference type="EMBL" id="MBB3168455.1"/>
    </source>
</evidence>
<keyword evidence="4" id="KW-0175">Coiled coil</keyword>
<keyword evidence="5" id="KW-0966">Cell projection</keyword>
<dbReference type="AlphaFoldDB" id="A0A839USV5"/>
<dbReference type="Gene3D" id="1.20.58.300">
    <property type="entry name" value="FlgN-like"/>
    <property type="match status" value="1"/>
</dbReference>
<accession>A0A839USV5</accession>
<comment type="similarity">
    <text evidence="2">Belongs to the FlgN family.</text>
</comment>
<dbReference type="InterPro" id="IPR036679">
    <property type="entry name" value="FlgN-like_sf"/>
</dbReference>
<evidence type="ECO:0000256" key="1">
    <source>
        <dbReference type="ARBA" id="ARBA00002397"/>
    </source>
</evidence>
<evidence type="ECO:0000256" key="2">
    <source>
        <dbReference type="ARBA" id="ARBA00007703"/>
    </source>
</evidence>
<dbReference type="EMBL" id="JACHXZ010000002">
    <property type="protein sequence ID" value="MBB3168455.1"/>
    <property type="molecule type" value="Genomic_DNA"/>
</dbReference>
<keyword evidence="3" id="KW-1005">Bacterial flagellum biogenesis</keyword>
<comment type="caution">
    <text evidence="5">The sequence shown here is derived from an EMBL/GenBank/DDBJ whole genome shotgun (WGS) entry which is preliminary data.</text>
</comment>
<keyword evidence="5" id="KW-0969">Cilium</keyword>